<gene>
    <name evidence="1" type="ORF">GCM10010446_66660</name>
</gene>
<dbReference type="InterPro" id="IPR018757">
    <property type="entry name" value="DUF2316"/>
</dbReference>
<evidence type="ECO:0008006" key="3">
    <source>
        <dbReference type="Google" id="ProtNLM"/>
    </source>
</evidence>
<proteinExistence type="predicted"/>
<dbReference type="RefSeq" id="WP_344500629.1">
    <property type="nucleotide sequence ID" value="NZ_BAAAUD010000110.1"/>
</dbReference>
<protein>
    <recommendedName>
        <fullName evidence="3">DUF2316 family protein</fullName>
    </recommendedName>
</protein>
<reference evidence="1 2" key="1">
    <citation type="journal article" date="2019" name="Int. J. Syst. Evol. Microbiol.">
        <title>The Global Catalogue of Microorganisms (GCM) 10K type strain sequencing project: providing services to taxonomists for standard genome sequencing and annotation.</title>
        <authorList>
            <consortium name="The Broad Institute Genomics Platform"/>
            <consortium name="The Broad Institute Genome Sequencing Center for Infectious Disease"/>
            <person name="Wu L."/>
            <person name="Ma J."/>
        </authorList>
    </citation>
    <scope>NUCLEOTIDE SEQUENCE [LARGE SCALE GENOMIC DNA]</scope>
    <source>
        <strain evidence="1 2">JCM 9088</strain>
    </source>
</reference>
<dbReference type="EMBL" id="BAAAUD010000110">
    <property type="protein sequence ID" value="GAA2972881.1"/>
    <property type="molecule type" value="Genomic_DNA"/>
</dbReference>
<dbReference type="Pfam" id="PF10078">
    <property type="entry name" value="DUF2316"/>
    <property type="match status" value="1"/>
</dbReference>
<comment type="caution">
    <text evidence="1">The sequence shown here is derived from an EMBL/GenBank/DDBJ whole genome shotgun (WGS) entry which is preliminary data.</text>
</comment>
<keyword evidence="2" id="KW-1185">Reference proteome</keyword>
<name>A0ABN3XPP6_9ACTN</name>
<evidence type="ECO:0000313" key="1">
    <source>
        <dbReference type="EMBL" id="GAA2972881.1"/>
    </source>
</evidence>
<evidence type="ECO:0000313" key="2">
    <source>
        <dbReference type="Proteomes" id="UP001500403"/>
    </source>
</evidence>
<accession>A0ABN3XPP6</accession>
<sequence>MPAILPKSEVMMTLNDAERRQTSDELQTNFALSGLTTAEVAADLHFTPQRLHSALEADPTCDPVDVWQLRDYLIQAVRDAGHQPAPFTVLTQRSRLKARVWFSLRKAPRHDFAAP</sequence>
<organism evidence="1 2">
    <name type="scientific">Streptomyces enissocaesilis</name>
    <dbReference type="NCBI Taxonomy" id="332589"/>
    <lineage>
        <taxon>Bacteria</taxon>
        <taxon>Bacillati</taxon>
        <taxon>Actinomycetota</taxon>
        <taxon>Actinomycetes</taxon>
        <taxon>Kitasatosporales</taxon>
        <taxon>Streptomycetaceae</taxon>
        <taxon>Streptomyces</taxon>
        <taxon>Streptomyces rochei group</taxon>
    </lineage>
</organism>
<dbReference type="Proteomes" id="UP001500403">
    <property type="component" value="Unassembled WGS sequence"/>
</dbReference>